<protein>
    <submittedName>
        <fullName evidence="1">Uncharacterized protein</fullName>
    </submittedName>
</protein>
<dbReference type="KEGG" id="glj:GKIL_2932"/>
<dbReference type="OrthoDB" id="423960at2"/>
<sequence length="310" mass="34003">MSDLEPIRPVYDLEGLPVARVAQQIIHIQQLIKAVMRDGEHFGKIPGCGDKPALFKAGAEKLCFTFRMAPDFEIDQTDLAGGHREYRIKCHLTAIESGLRLGAGVGCCSTLESKYRYRTAPGEPTGRPVPRAYWDLRQQDKARAQELIGGRGFGVIKNAGGDWEVAKLGEKIEHDNPADYYNTVLKIGKKRALVDAVLTVTAASDIFTQDVEELSEFLDVTASKLPGKEHKQQGASVSLIDLLKRPGASTLLVECCEKIEGYAMAKNALAQILNSSEEELSERLNQIASECEWAHFVQAAQQLLPAASLP</sequence>
<dbReference type="eggNOG" id="ENOG502Z9J6">
    <property type="taxonomic scope" value="Bacteria"/>
</dbReference>
<dbReference type="HOGENOM" id="CLU_896476_0_0_3"/>
<dbReference type="EMBL" id="CP003587">
    <property type="protein sequence ID" value="AGY59178.1"/>
    <property type="molecule type" value="Genomic_DNA"/>
</dbReference>
<keyword evidence="2" id="KW-1185">Reference proteome</keyword>
<accession>U5QJW0</accession>
<name>U5QJW0_GLOK1</name>
<proteinExistence type="predicted"/>
<evidence type="ECO:0000313" key="1">
    <source>
        <dbReference type="EMBL" id="AGY59178.1"/>
    </source>
</evidence>
<dbReference type="RefSeq" id="WP_023174410.1">
    <property type="nucleotide sequence ID" value="NC_022600.1"/>
</dbReference>
<organism evidence="1 2">
    <name type="scientific">Gloeobacter kilaueensis (strain ATCC BAA-2537 / CCAP 1431/1 / ULC 316 / JS1)</name>
    <dbReference type="NCBI Taxonomy" id="1183438"/>
    <lineage>
        <taxon>Bacteria</taxon>
        <taxon>Bacillati</taxon>
        <taxon>Cyanobacteriota</taxon>
        <taxon>Cyanophyceae</taxon>
        <taxon>Gloeobacterales</taxon>
        <taxon>Gloeobacteraceae</taxon>
        <taxon>Gloeobacter</taxon>
    </lineage>
</organism>
<dbReference type="Proteomes" id="UP000017396">
    <property type="component" value="Chromosome"/>
</dbReference>
<reference evidence="1 2" key="1">
    <citation type="journal article" date="2013" name="PLoS ONE">
        <title>Cultivation and Complete Genome Sequencing of Gloeobacter kilaueensis sp. nov., from a Lava Cave in Kilauea Caldera, Hawai'i.</title>
        <authorList>
            <person name="Saw J.H."/>
            <person name="Schatz M."/>
            <person name="Brown M.V."/>
            <person name="Kunkel D.D."/>
            <person name="Foster J.S."/>
            <person name="Shick H."/>
            <person name="Christensen S."/>
            <person name="Hou S."/>
            <person name="Wan X."/>
            <person name="Donachie S.P."/>
        </authorList>
    </citation>
    <scope>NUCLEOTIDE SEQUENCE [LARGE SCALE GENOMIC DNA]</scope>
    <source>
        <strain evidence="2">JS</strain>
    </source>
</reference>
<dbReference type="PATRIC" id="fig|1183438.3.peg.2890"/>
<dbReference type="AlphaFoldDB" id="U5QJW0"/>
<evidence type="ECO:0000313" key="2">
    <source>
        <dbReference type="Proteomes" id="UP000017396"/>
    </source>
</evidence>
<gene>
    <name evidence="1" type="ORF">GKIL_2932</name>
</gene>